<evidence type="ECO:0000256" key="1">
    <source>
        <dbReference type="SAM" id="Phobius"/>
    </source>
</evidence>
<organism evidence="2">
    <name type="scientific">Streptomyces sp. NBC_00008</name>
    <dbReference type="NCBI Taxonomy" id="2903610"/>
    <lineage>
        <taxon>Bacteria</taxon>
        <taxon>Bacillati</taxon>
        <taxon>Actinomycetota</taxon>
        <taxon>Actinomycetes</taxon>
        <taxon>Kitasatosporales</taxon>
        <taxon>Streptomycetaceae</taxon>
        <taxon>Streptomyces</taxon>
    </lineage>
</organism>
<keyword evidence="1" id="KW-1133">Transmembrane helix</keyword>
<feature type="transmembrane region" description="Helical" evidence="1">
    <location>
        <begin position="20"/>
        <end position="46"/>
    </location>
</feature>
<protein>
    <submittedName>
        <fullName evidence="2">Uncharacterized protein</fullName>
    </submittedName>
</protein>
<keyword evidence="1" id="KW-0472">Membrane</keyword>
<proteinExistence type="predicted"/>
<sequence length="87" mass="9661">MIPQLLTVGYRRTNGNRRRLHIPLLPVAVVLSPLLLIAVVAGLIACRRAFRLSPVSALRAAWHLLWALPGTRFEIEQGPTAFQIGVR</sequence>
<gene>
    <name evidence="2" type="ORF">OG398_22850</name>
</gene>
<dbReference type="AlphaFoldDB" id="A0AAU2VU47"/>
<dbReference type="EMBL" id="CP108313">
    <property type="protein sequence ID" value="WTW70899.1"/>
    <property type="molecule type" value="Genomic_DNA"/>
</dbReference>
<keyword evidence="1" id="KW-0812">Transmembrane</keyword>
<accession>A0AAU2VU47</accession>
<reference evidence="2" key="1">
    <citation type="submission" date="2022-10" db="EMBL/GenBank/DDBJ databases">
        <title>The complete genomes of actinobacterial strains from the NBC collection.</title>
        <authorList>
            <person name="Joergensen T.S."/>
            <person name="Alvarez Arevalo M."/>
            <person name="Sterndorff E.B."/>
            <person name="Faurdal D."/>
            <person name="Vuksanovic O."/>
            <person name="Mourched A.-S."/>
            <person name="Charusanti P."/>
            <person name="Shaw S."/>
            <person name="Blin K."/>
            <person name="Weber T."/>
        </authorList>
    </citation>
    <scope>NUCLEOTIDE SEQUENCE</scope>
    <source>
        <strain evidence="2">NBC_00008</strain>
    </source>
</reference>
<evidence type="ECO:0000313" key="2">
    <source>
        <dbReference type="EMBL" id="WTW70899.1"/>
    </source>
</evidence>
<name>A0AAU2VU47_9ACTN</name>